<evidence type="ECO:0000256" key="3">
    <source>
        <dbReference type="ARBA" id="ARBA00022475"/>
    </source>
</evidence>
<evidence type="ECO:0000256" key="1">
    <source>
        <dbReference type="ARBA" id="ARBA00004141"/>
    </source>
</evidence>
<dbReference type="PANTHER" id="PTHR30540:SF83">
    <property type="entry name" value="K+ POTASSIUM TRANSPORTER"/>
    <property type="match status" value="1"/>
</dbReference>
<keyword evidence="9 11" id="KW-0406">Ion transport</keyword>
<evidence type="ECO:0000259" key="12">
    <source>
        <dbReference type="Pfam" id="PF02705"/>
    </source>
</evidence>
<dbReference type="PANTHER" id="PTHR30540">
    <property type="entry name" value="OSMOTIC STRESS POTASSIUM TRANSPORTER"/>
    <property type="match status" value="1"/>
</dbReference>
<accession>A0A7X0J0B3</accession>
<feature type="transmembrane region" description="Helical" evidence="11">
    <location>
        <begin position="46"/>
        <end position="68"/>
    </location>
</feature>
<comment type="catalytic activity">
    <reaction evidence="11">
        <text>K(+)(in) + H(+)(in) = K(+)(out) + H(+)(out)</text>
        <dbReference type="Rhea" id="RHEA:28490"/>
        <dbReference type="ChEBI" id="CHEBI:15378"/>
        <dbReference type="ChEBI" id="CHEBI:29103"/>
    </reaction>
</comment>
<comment type="caution">
    <text evidence="14">The sequence shown here is derived from an EMBL/GenBank/DDBJ whole genome shotgun (WGS) entry which is preliminary data.</text>
</comment>
<feature type="transmembrane region" description="Helical" evidence="11">
    <location>
        <begin position="392"/>
        <end position="413"/>
    </location>
</feature>
<organism evidence="14 15">
    <name type="scientific">Pedobacter cryoconitis</name>
    <dbReference type="NCBI Taxonomy" id="188932"/>
    <lineage>
        <taxon>Bacteria</taxon>
        <taxon>Pseudomonadati</taxon>
        <taxon>Bacteroidota</taxon>
        <taxon>Sphingobacteriia</taxon>
        <taxon>Sphingobacteriales</taxon>
        <taxon>Sphingobacteriaceae</taxon>
        <taxon>Pedobacter</taxon>
    </lineage>
</organism>
<dbReference type="EMBL" id="JACHCC010000001">
    <property type="protein sequence ID" value="MBB6498458.1"/>
    <property type="molecule type" value="Genomic_DNA"/>
</dbReference>
<dbReference type="InterPro" id="IPR003855">
    <property type="entry name" value="K+_transporter"/>
</dbReference>
<dbReference type="InterPro" id="IPR023051">
    <property type="entry name" value="Kup"/>
</dbReference>
<dbReference type="GO" id="GO:0015079">
    <property type="term" value="F:potassium ion transmembrane transporter activity"/>
    <property type="evidence" value="ECO:0007669"/>
    <property type="project" value="UniProtKB-UniRule"/>
</dbReference>
<dbReference type="GO" id="GO:0005886">
    <property type="term" value="C:plasma membrane"/>
    <property type="evidence" value="ECO:0007669"/>
    <property type="project" value="UniProtKB-SubCell"/>
</dbReference>
<keyword evidence="7 11" id="KW-0630">Potassium</keyword>
<evidence type="ECO:0000256" key="7">
    <source>
        <dbReference type="ARBA" id="ARBA00022958"/>
    </source>
</evidence>
<evidence type="ECO:0000313" key="15">
    <source>
        <dbReference type="Proteomes" id="UP000521017"/>
    </source>
</evidence>
<sequence>MSPNLKKLTAAGALITLGIIFGDIGTSPLYVFQTLLIEGGKVNASLVLGSISCIFWTLTLQTTFKYIFITLQADNRGEGGIFSLYALVRRYGKWLAIPAIIGAGTLLADGIITPPISVTSAIEGLSLVPAFASIIVPGNDVVLIIVITIMILLFFFQQFGTGVVGAAFGPVMFLWFVMIAVIGSMQMVHYPQIVKALNPYYGARLLIDHPKGFWLLGAVFLCTTGAEALYSDLGHCGRKNIQVSWIFVKTALMLNYFGQGAWVLMQPANKDFNGINPFFEMVPHAFLIPSIAIATLATIIASQALISGSFTLISEAISMNFWPKITVKYPSNIRGQVYIPSINWILCVGCIAVSLYFRTSAAMTAAYGFSITIAMLMTTILMYYFMRYVKHWPVWLVTIILCVFLCVEFSFFVANAVKILKRLFFLVFEFGLIFTMYIWFRARKINNRFLHFIDLKDQIPLLTALSEDQGVSKFATHLIYLTKANNHKQIEQKIMYSILSRKPKRADVYWFVHIHRTDEPYTMEYSVEELENDKVIRVEFRLGFRIHPRVNVLFRKVVEDMVSRKEVDITSRYESLRKYHLAADFQFVIMEKFLSYNNEFSVSEGFILNSYFAIKKLAQSEAKAFGLDTSETRIEKIPLVVKPLSNIYLTRVDASAPY</sequence>
<feature type="transmembrane region" description="Helical" evidence="11">
    <location>
        <begin position="419"/>
        <end position="440"/>
    </location>
</feature>
<feature type="transmembrane region" description="Helical" evidence="11">
    <location>
        <begin position="285"/>
        <end position="317"/>
    </location>
</feature>
<gene>
    <name evidence="11" type="primary">kup</name>
    <name evidence="14" type="ORF">HDF25_000582</name>
</gene>
<comment type="similarity">
    <text evidence="11">Belongs to the HAK/KUP transporter (TC 2.A.72) family.</text>
</comment>
<evidence type="ECO:0000256" key="11">
    <source>
        <dbReference type="HAMAP-Rule" id="MF_01522"/>
    </source>
</evidence>
<dbReference type="HAMAP" id="MF_01522">
    <property type="entry name" value="Kup"/>
    <property type="match status" value="1"/>
</dbReference>
<feature type="transmembrane region" description="Helical" evidence="11">
    <location>
        <begin position="243"/>
        <end position="265"/>
    </location>
</feature>
<feature type="transmembrane region" description="Helical" evidence="11">
    <location>
        <begin position="130"/>
        <end position="156"/>
    </location>
</feature>
<evidence type="ECO:0000256" key="9">
    <source>
        <dbReference type="ARBA" id="ARBA00023065"/>
    </source>
</evidence>
<evidence type="ECO:0000256" key="2">
    <source>
        <dbReference type="ARBA" id="ARBA00022448"/>
    </source>
</evidence>
<dbReference type="RefSeq" id="WP_184622554.1">
    <property type="nucleotide sequence ID" value="NZ_JACHCC010000001.1"/>
</dbReference>
<evidence type="ECO:0000256" key="10">
    <source>
        <dbReference type="ARBA" id="ARBA00023136"/>
    </source>
</evidence>
<feature type="transmembrane region" description="Helical" evidence="11">
    <location>
        <begin position="163"/>
        <end position="182"/>
    </location>
</feature>
<keyword evidence="6 11" id="KW-0769">Symport</keyword>
<comment type="function">
    <text evidence="11">Transport of potassium into the cell. Likely operates as a K(+):H(+) symporter.</text>
</comment>
<dbReference type="Pfam" id="PF02705">
    <property type="entry name" value="K_trans"/>
    <property type="match status" value="1"/>
</dbReference>
<reference evidence="14 15" key="1">
    <citation type="submission" date="2020-08" db="EMBL/GenBank/DDBJ databases">
        <title>Genomic Encyclopedia of Type Strains, Phase IV (KMG-V): Genome sequencing to study the core and pangenomes of soil and plant-associated prokaryotes.</title>
        <authorList>
            <person name="Whitman W."/>
        </authorList>
    </citation>
    <scope>NUCLEOTIDE SEQUENCE [LARGE SCALE GENOMIC DNA]</scope>
    <source>
        <strain evidence="14 15">M2T3</strain>
    </source>
</reference>
<evidence type="ECO:0000256" key="8">
    <source>
        <dbReference type="ARBA" id="ARBA00022989"/>
    </source>
</evidence>
<evidence type="ECO:0000256" key="5">
    <source>
        <dbReference type="ARBA" id="ARBA00022692"/>
    </source>
</evidence>
<dbReference type="InterPro" id="IPR053952">
    <property type="entry name" value="K_trans_C"/>
</dbReference>
<dbReference type="Proteomes" id="UP000521017">
    <property type="component" value="Unassembled WGS sequence"/>
</dbReference>
<feature type="transmembrane region" description="Helical" evidence="11">
    <location>
        <begin position="337"/>
        <end position="357"/>
    </location>
</feature>
<dbReference type="AlphaFoldDB" id="A0A7X0J0B3"/>
<evidence type="ECO:0000256" key="6">
    <source>
        <dbReference type="ARBA" id="ARBA00022847"/>
    </source>
</evidence>
<evidence type="ECO:0000259" key="13">
    <source>
        <dbReference type="Pfam" id="PF22776"/>
    </source>
</evidence>
<keyword evidence="5 11" id="KW-0812">Transmembrane</keyword>
<feature type="domain" description="K+ potassium transporter integral membrane" evidence="12">
    <location>
        <begin position="13"/>
        <end position="450"/>
    </location>
</feature>
<keyword evidence="4 11" id="KW-0633">Potassium transport</keyword>
<proteinExistence type="inferred from homology"/>
<protein>
    <recommendedName>
        <fullName evidence="11">Probable potassium transport system protein Kup</fullName>
    </recommendedName>
</protein>
<feature type="transmembrane region" description="Helical" evidence="11">
    <location>
        <begin position="213"/>
        <end position="231"/>
    </location>
</feature>
<evidence type="ECO:0000256" key="4">
    <source>
        <dbReference type="ARBA" id="ARBA00022538"/>
    </source>
</evidence>
<keyword evidence="3 11" id="KW-1003">Cell membrane</keyword>
<keyword evidence="8 11" id="KW-1133">Transmembrane helix</keyword>
<feature type="transmembrane region" description="Helical" evidence="11">
    <location>
        <begin position="363"/>
        <end position="385"/>
    </location>
</feature>
<feature type="transmembrane region" description="Helical" evidence="11">
    <location>
        <begin position="94"/>
        <end position="118"/>
    </location>
</feature>
<dbReference type="Pfam" id="PF22776">
    <property type="entry name" value="K_trans_C"/>
    <property type="match status" value="1"/>
</dbReference>
<evidence type="ECO:0000313" key="14">
    <source>
        <dbReference type="EMBL" id="MBB6498458.1"/>
    </source>
</evidence>
<feature type="domain" description="K+ potassium transporter C-terminal" evidence="13">
    <location>
        <begin position="476"/>
        <end position="631"/>
    </location>
</feature>
<dbReference type="InterPro" id="IPR053951">
    <property type="entry name" value="K_trans_N"/>
</dbReference>
<dbReference type="GO" id="GO:0015293">
    <property type="term" value="F:symporter activity"/>
    <property type="evidence" value="ECO:0007669"/>
    <property type="project" value="UniProtKB-UniRule"/>
</dbReference>
<comment type="subcellular location">
    <subcellularLocation>
        <location evidence="11">Cell membrane</location>
        <topology evidence="11">Multi-pass membrane protein</topology>
    </subcellularLocation>
    <subcellularLocation>
        <location evidence="1">Membrane</location>
        <topology evidence="1">Multi-pass membrane protein</topology>
    </subcellularLocation>
</comment>
<name>A0A7X0J0B3_9SPHI</name>
<keyword evidence="2 11" id="KW-0813">Transport</keyword>
<keyword evidence="10 11" id="KW-0472">Membrane</keyword>